<evidence type="ECO:0000256" key="2">
    <source>
        <dbReference type="ARBA" id="ARBA00008711"/>
    </source>
</evidence>
<dbReference type="STRING" id="1513896.SAMN05660841_03587"/>
<dbReference type="Gene3D" id="1.10.10.60">
    <property type="entry name" value="Homeodomain-like"/>
    <property type="match status" value="1"/>
</dbReference>
<accession>A0A1T5FWL6</accession>
<dbReference type="Gene3D" id="1.10.10.10">
    <property type="entry name" value="Winged helix-like DNA-binding domain superfamily/Winged helix DNA-binding domain"/>
    <property type="match status" value="1"/>
</dbReference>
<gene>
    <name evidence="12" type="ORF">SAMN05660841_03587</name>
</gene>
<proteinExistence type="inferred from homology"/>
<dbReference type="InterPro" id="IPR036388">
    <property type="entry name" value="WH-like_DNA-bd_sf"/>
</dbReference>
<reference evidence="13" key="1">
    <citation type="submission" date="2017-02" db="EMBL/GenBank/DDBJ databases">
        <authorList>
            <person name="Varghese N."/>
            <person name="Submissions S."/>
        </authorList>
    </citation>
    <scope>NUCLEOTIDE SEQUENCE [LARGE SCALE GENOMIC DNA]</scope>
    <source>
        <strain evidence="13">DSM 24091</strain>
    </source>
</reference>
<keyword evidence="6" id="KW-0227">DNA damage</keyword>
<dbReference type="Gene3D" id="3.30.160.70">
    <property type="entry name" value="Methylated DNA-protein cysteine methyltransferase domain"/>
    <property type="match status" value="1"/>
</dbReference>
<dbReference type="InterPro" id="IPR036631">
    <property type="entry name" value="MGMT_N_sf"/>
</dbReference>
<dbReference type="EC" id="2.1.1.63" evidence="3"/>
<dbReference type="PANTHER" id="PTHR10815:SF13">
    <property type="entry name" value="METHYLATED-DNA--PROTEIN-CYSTEINE METHYLTRANSFERASE"/>
    <property type="match status" value="1"/>
</dbReference>
<dbReference type="Pfam" id="PF12833">
    <property type="entry name" value="HTH_18"/>
    <property type="match status" value="1"/>
</dbReference>
<dbReference type="InterPro" id="IPR009057">
    <property type="entry name" value="Homeodomain-like_sf"/>
</dbReference>
<evidence type="ECO:0000256" key="5">
    <source>
        <dbReference type="ARBA" id="ARBA00022679"/>
    </source>
</evidence>
<keyword evidence="7" id="KW-0805">Transcription regulation</keyword>
<dbReference type="GO" id="GO:0006281">
    <property type="term" value="P:DNA repair"/>
    <property type="evidence" value="ECO:0007669"/>
    <property type="project" value="UniProtKB-KW"/>
</dbReference>
<comment type="similarity">
    <text evidence="2">Belongs to the MGMT family.</text>
</comment>
<evidence type="ECO:0000256" key="8">
    <source>
        <dbReference type="ARBA" id="ARBA00023163"/>
    </source>
</evidence>
<keyword evidence="5 12" id="KW-0808">Transferase</keyword>
<dbReference type="SUPFAM" id="SSF46689">
    <property type="entry name" value="Homeodomain-like"/>
    <property type="match status" value="2"/>
</dbReference>
<evidence type="ECO:0000259" key="11">
    <source>
        <dbReference type="PROSITE" id="PS01124"/>
    </source>
</evidence>
<dbReference type="GO" id="GO:0003908">
    <property type="term" value="F:methylated-DNA-[protein]-cysteine S-methyltransferase activity"/>
    <property type="evidence" value="ECO:0007669"/>
    <property type="project" value="UniProtKB-EC"/>
</dbReference>
<dbReference type="SUPFAM" id="SSF46767">
    <property type="entry name" value="Methylated DNA-protein cysteine methyltransferase, C-terminal domain"/>
    <property type="match status" value="1"/>
</dbReference>
<keyword evidence="13" id="KW-1185">Reference proteome</keyword>
<evidence type="ECO:0000313" key="13">
    <source>
        <dbReference type="Proteomes" id="UP000190150"/>
    </source>
</evidence>
<evidence type="ECO:0000256" key="9">
    <source>
        <dbReference type="ARBA" id="ARBA00023204"/>
    </source>
</evidence>
<evidence type="ECO:0000256" key="6">
    <source>
        <dbReference type="ARBA" id="ARBA00022763"/>
    </source>
</evidence>
<keyword evidence="4 12" id="KW-0489">Methyltransferase</keyword>
<dbReference type="PROSITE" id="PS00374">
    <property type="entry name" value="MGMT"/>
    <property type="match status" value="1"/>
</dbReference>
<dbReference type="SUPFAM" id="SSF53155">
    <property type="entry name" value="Methylated DNA-protein cysteine methyltransferase domain"/>
    <property type="match status" value="1"/>
</dbReference>
<dbReference type="GO" id="GO:0032259">
    <property type="term" value="P:methylation"/>
    <property type="evidence" value="ECO:0007669"/>
    <property type="project" value="UniProtKB-KW"/>
</dbReference>
<keyword evidence="8" id="KW-0804">Transcription</keyword>
<dbReference type="Proteomes" id="UP000190150">
    <property type="component" value="Unassembled WGS sequence"/>
</dbReference>
<dbReference type="CDD" id="cd06445">
    <property type="entry name" value="ATase"/>
    <property type="match status" value="1"/>
</dbReference>
<keyword evidence="9" id="KW-0234">DNA repair</keyword>
<evidence type="ECO:0000313" key="12">
    <source>
        <dbReference type="EMBL" id="SKC00569.1"/>
    </source>
</evidence>
<dbReference type="GO" id="GO:0003700">
    <property type="term" value="F:DNA-binding transcription factor activity"/>
    <property type="evidence" value="ECO:0007669"/>
    <property type="project" value="InterPro"/>
</dbReference>
<name>A0A1T5FWL6_9SPHI</name>
<comment type="catalytic activity">
    <reaction evidence="10">
        <text>a 6-O-methyl-2'-deoxyguanosine in DNA + L-cysteinyl-[protein] = S-methyl-L-cysteinyl-[protein] + a 2'-deoxyguanosine in DNA</text>
        <dbReference type="Rhea" id="RHEA:24000"/>
        <dbReference type="Rhea" id="RHEA-COMP:10131"/>
        <dbReference type="Rhea" id="RHEA-COMP:10132"/>
        <dbReference type="Rhea" id="RHEA-COMP:11367"/>
        <dbReference type="Rhea" id="RHEA-COMP:11368"/>
        <dbReference type="ChEBI" id="CHEBI:29950"/>
        <dbReference type="ChEBI" id="CHEBI:82612"/>
        <dbReference type="ChEBI" id="CHEBI:85445"/>
        <dbReference type="ChEBI" id="CHEBI:85448"/>
        <dbReference type="EC" id="2.1.1.63"/>
    </reaction>
</comment>
<evidence type="ECO:0000256" key="4">
    <source>
        <dbReference type="ARBA" id="ARBA00022603"/>
    </source>
</evidence>
<sequence>MTEKEQHWNYERIAKAIAYIKDNFDKQPSLEDIAAHIHLSPYHCQRLFNEWAGTTPKKFLQYISLSHAKSLLQKADSIATTTYKTGLSSTSRLHELFVKLEGMTPNEYRNGGQNLAITYSYINTQFGEMIIATTTKGICHLSFIIDRESGLKDLIKDFPNAHFKSEFEPLHQQVADFMRGEVDLSTPIKLHVKGTAFQMKVWEALLRIPLGDLKTYGKVAEHIGNPKASRAVGTAIGSNPIAYLIPCHRVIQSSGIIGGYMWNPIRKTAIIGWENALANL</sequence>
<dbReference type="EMBL" id="FUZF01000019">
    <property type="protein sequence ID" value="SKC00569.1"/>
    <property type="molecule type" value="Genomic_DNA"/>
</dbReference>
<dbReference type="NCBIfam" id="TIGR00589">
    <property type="entry name" value="ogt"/>
    <property type="match status" value="1"/>
</dbReference>
<feature type="domain" description="HTH araC/xylS-type" evidence="11">
    <location>
        <begin position="14"/>
        <end position="111"/>
    </location>
</feature>
<evidence type="ECO:0000256" key="1">
    <source>
        <dbReference type="ARBA" id="ARBA00001286"/>
    </source>
</evidence>
<protein>
    <recommendedName>
        <fullName evidence="3">methylated-DNA--[protein]-cysteine S-methyltransferase</fullName>
        <ecNumber evidence="3">2.1.1.63</ecNumber>
    </recommendedName>
</protein>
<dbReference type="RefSeq" id="WP_176141121.1">
    <property type="nucleotide sequence ID" value="NZ_FUZF01000019.1"/>
</dbReference>
<evidence type="ECO:0000256" key="3">
    <source>
        <dbReference type="ARBA" id="ARBA00011918"/>
    </source>
</evidence>
<dbReference type="InterPro" id="IPR018060">
    <property type="entry name" value="HTH_AraC"/>
</dbReference>
<dbReference type="Pfam" id="PF01035">
    <property type="entry name" value="DNA_binding_1"/>
    <property type="match status" value="1"/>
</dbReference>
<organism evidence="12 13">
    <name type="scientific">Sphingobacterium nematocida</name>
    <dbReference type="NCBI Taxonomy" id="1513896"/>
    <lineage>
        <taxon>Bacteria</taxon>
        <taxon>Pseudomonadati</taxon>
        <taxon>Bacteroidota</taxon>
        <taxon>Sphingobacteriia</taxon>
        <taxon>Sphingobacteriales</taxon>
        <taxon>Sphingobacteriaceae</taxon>
        <taxon>Sphingobacterium</taxon>
    </lineage>
</organism>
<dbReference type="InterPro" id="IPR001497">
    <property type="entry name" value="MethylDNA_cys_MeTrfase_AS"/>
</dbReference>
<dbReference type="AlphaFoldDB" id="A0A1T5FWL6"/>
<dbReference type="GO" id="GO:0043565">
    <property type="term" value="F:sequence-specific DNA binding"/>
    <property type="evidence" value="ECO:0007669"/>
    <property type="project" value="InterPro"/>
</dbReference>
<comment type="catalytic activity">
    <reaction evidence="1">
        <text>a 4-O-methyl-thymidine in DNA + L-cysteinyl-[protein] = a thymidine in DNA + S-methyl-L-cysteinyl-[protein]</text>
        <dbReference type="Rhea" id="RHEA:53428"/>
        <dbReference type="Rhea" id="RHEA-COMP:10131"/>
        <dbReference type="Rhea" id="RHEA-COMP:10132"/>
        <dbReference type="Rhea" id="RHEA-COMP:13555"/>
        <dbReference type="Rhea" id="RHEA-COMP:13556"/>
        <dbReference type="ChEBI" id="CHEBI:29950"/>
        <dbReference type="ChEBI" id="CHEBI:82612"/>
        <dbReference type="ChEBI" id="CHEBI:137386"/>
        <dbReference type="ChEBI" id="CHEBI:137387"/>
        <dbReference type="EC" id="2.1.1.63"/>
    </reaction>
</comment>
<dbReference type="PROSITE" id="PS01124">
    <property type="entry name" value="HTH_ARAC_FAMILY_2"/>
    <property type="match status" value="1"/>
</dbReference>
<evidence type="ECO:0000256" key="10">
    <source>
        <dbReference type="ARBA" id="ARBA00049348"/>
    </source>
</evidence>
<dbReference type="FunFam" id="1.10.10.10:FF:000214">
    <property type="entry name" value="Methylated-DNA--protein-cysteine methyltransferase"/>
    <property type="match status" value="1"/>
</dbReference>
<dbReference type="InterPro" id="IPR036217">
    <property type="entry name" value="MethylDNA_cys_MeTrfase_DNAb"/>
</dbReference>
<dbReference type="PANTHER" id="PTHR10815">
    <property type="entry name" value="METHYLATED-DNA--PROTEIN-CYSTEINE METHYLTRANSFERASE"/>
    <property type="match status" value="1"/>
</dbReference>
<dbReference type="SMART" id="SM00342">
    <property type="entry name" value="HTH_ARAC"/>
    <property type="match status" value="1"/>
</dbReference>
<dbReference type="InterPro" id="IPR014048">
    <property type="entry name" value="MethylDNA_cys_MeTrfase_DNA-bd"/>
</dbReference>
<evidence type="ECO:0000256" key="7">
    <source>
        <dbReference type="ARBA" id="ARBA00023015"/>
    </source>
</evidence>